<dbReference type="Proteomes" id="UP000276055">
    <property type="component" value="Unassembled WGS sequence"/>
</dbReference>
<dbReference type="AlphaFoldDB" id="A0A495EF72"/>
<gene>
    <name evidence="2" type="ORF">C8D78_3060</name>
</gene>
<proteinExistence type="predicted"/>
<organism evidence="2 3">
    <name type="scientific">Arthrobacter oryzae</name>
    <dbReference type="NCBI Taxonomy" id="409290"/>
    <lineage>
        <taxon>Bacteria</taxon>
        <taxon>Bacillati</taxon>
        <taxon>Actinomycetota</taxon>
        <taxon>Actinomycetes</taxon>
        <taxon>Micrococcales</taxon>
        <taxon>Micrococcaceae</taxon>
        <taxon>Arthrobacter</taxon>
    </lineage>
</organism>
<feature type="region of interest" description="Disordered" evidence="1">
    <location>
        <begin position="105"/>
        <end position="134"/>
    </location>
</feature>
<evidence type="ECO:0000313" key="3">
    <source>
        <dbReference type="Proteomes" id="UP000276055"/>
    </source>
</evidence>
<sequence length="134" mass="13797">MTRAGHTRIAPAALRHTIETIAARAFGVPGANVAAVLEDDAGRLGATVSVHLALPPLLGRGRGPGPLRGVDGGTVFDLSRAARATIISRGLDLTGRTLGRVDIRLRGAKQPAGPARVDAPAGRPHPNPMERNAT</sequence>
<accession>A0A495EF72</accession>
<dbReference type="RefSeq" id="WP_208641975.1">
    <property type="nucleotide sequence ID" value="NZ_RBIR01000007.1"/>
</dbReference>
<evidence type="ECO:0000256" key="1">
    <source>
        <dbReference type="SAM" id="MobiDB-lite"/>
    </source>
</evidence>
<name>A0A495EF72_9MICC</name>
<reference evidence="2 3" key="1">
    <citation type="submission" date="2018-10" db="EMBL/GenBank/DDBJ databases">
        <title>Genomic Encyclopedia of Type Strains, Phase IV (KMG-IV): sequencing the most valuable type-strain genomes for metagenomic binning, comparative biology and taxonomic classification.</title>
        <authorList>
            <person name="Goeker M."/>
        </authorList>
    </citation>
    <scope>NUCLEOTIDE SEQUENCE [LARGE SCALE GENOMIC DNA]</scope>
    <source>
        <strain evidence="2 3">DSM 25586</strain>
    </source>
</reference>
<dbReference type="EMBL" id="RBIR01000007">
    <property type="protein sequence ID" value="RKR15538.1"/>
    <property type="molecule type" value="Genomic_DNA"/>
</dbReference>
<protein>
    <recommendedName>
        <fullName evidence="4">Asp23/Gls24 family envelope stress response protein</fullName>
    </recommendedName>
</protein>
<evidence type="ECO:0008006" key="4">
    <source>
        <dbReference type="Google" id="ProtNLM"/>
    </source>
</evidence>
<evidence type="ECO:0000313" key="2">
    <source>
        <dbReference type="EMBL" id="RKR15538.1"/>
    </source>
</evidence>
<comment type="caution">
    <text evidence="2">The sequence shown here is derived from an EMBL/GenBank/DDBJ whole genome shotgun (WGS) entry which is preliminary data.</text>
</comment>